<comment type="caution">
    <text evidence="2">The sequence shown here is derived from an EMBL/GenBank/DDBJ whole genome shotgun (WGS) entry which is preliminary data.</text>
</comment>
<keyword evidence="3" id="KW-1185">Reference proteome</keyword>
<dbReference type="Proteomes" id="UP000604046">
    <property type="component" value="Unassembled WGS sequence"/>
</dbReference>
<sequence length="278" mass="31184">MSDGSRPRGLRHLNVPGHDSDDDMWSVASEEAASEFQTSSATLQCLLRAHEATGVQDAEDRVKRFADHGPELLSWYARRVAELEQENKSLRSSYLKEARGPQHFRMDSAEEEEAAGPESDASRQVGMPPSRMREHSSLQSLFEVDWDNLGTEMLEKAKRHCPQPLPTQAIDKEVLHDPRENLLALDRLLCALPESQAQLIWWQFARYESELGYLRSVIASYEEICVSAVDPALGDVRAELPETGAPEKENLLDFTRALLAGWMSKPFLVVLGSGRTLV</sequence>
<feature type="region of interest" description="Disordered" evidence="1">
    <location>
        <begin position="1"/>
        <end position="24"/>
    </location>
</feature>
<dbReference type="EMBL" id="CAJNDS010002757">
    <property type="protein sequence ID" value="CAE7586663.1"/>
    <property type="molecule type" value="Genomic_DNA"/>
</dbReference>
<organism evidence="2 3">
    <name type="scientific">Symbiodinium natans</name>
    <dbReference type="NCBI Taxonomy" id="878477"/>
    <lineage>
        <taxon>Eukaryota</taxon>
        <taxon>Sar</taxon>
        <taxon>Alveolata</taxon>
        <taxon>Dinophyceae</taxon>
        <taxon>Suessiales</taxon>
        <taxon>Symbiodiniaceae</taxon>
        <taxon>Symbiodinium</taxon>
    </lineage>
</organism>
<feature type="compositionally biased region" description="Basic and acidic residues" evidence="1">
    <location>
        <begin position="93"/>
        <end position="108"/>
    </location>
</feature>
<proteinExistence type="predicted"/>
<dbReference type="OrthoDB" id="10378778at2759"/>
<dbReference type="AlphaFoldDB" id="A0A812UYK8"/>
<gene>
    <name evidence="2" type="primary">gltB</name>
    <name evidence="2" type="ORF">SNAT2548_LOCUS33442</name>
</gene>
<accession>A0A812UYK8</accession>
<feature type="region of interest" description="Disordered" evidence="1">
    <location>
        <begin position="93"/>
        <end position="132"/>
    </location>
</feature>
<evidence type="ECO:0000256" key="1">
    <source>
        <dbReference type="SAM" id="MobiDB-lite"/>
    </source>
</evidence>
<evidence type="ECO:0000313" key="3">
    <source>
        <dbReference type="Proteomes" id="UP000604046"/>
    </source>
</evidence>
<reference evidence="2" key="1">
    <citation type="submission" date="2021-02" db="EMBL/GenBank/DDBJ databases">
        <authorList>
            <person name="Dougan E. K."/>
            <person name="Rhodes N."/>
            <person name="Thang M."/>
            <person name="Chan C."/>
        </authorList>
    </citation>
    <scope>NUCLEOTIDE SEQUENCE</scope>
</reference>
<name>A0A812UYK8_9DINO</name>
<protein>
    <submittedName>
        <fullName evidence="2">GltB protein</fullName>
    </submittedName>
</protein>
<evidence type="ECO:0000313" key="2">
    <source>
        <dbReference type="EMBL" id="CAE7586663.1"/>
    </source>
</evidence>